<dbReference type="GO" id="GO:0000176">
    <property type="term" value="C:nuclear exosome (RNase complex)"/>
    <property type="evidence" value="ECO:0007669"/>
    <property type="project" value="TreeGrafter"/>
</dbReference>
<sequence length="199" mass="21477">MQVKADPDTVLFPGDRICSTKDFLPGSGTFVADGVVYASVIGNKHISSPPIPTSPAQDGQQPVISVTRNKGRPTIPDVGHTVIGRVTRIRPQEAVVDITVVNGTPCAEGFQGIIRKQDIRAAEKDKVQVYRCFRPGDIISAEVVSMGDSKSHFLSTSSNDLGVIFATSIAGYTMVPISWEQMMCPVTKAKEYRKCAKPL</sequence>
<dbReference type="EMBL" id="QEAM01000070">
    <property type="protein sequence ID" value="TPX47741.1"/>
    <property type="molecule type" value="Genomic_DNA"/>
</dbReference>
<evidence type="ECO:0000313" key="7">
    <source>
        <dbReference type="Proteomes" id="UP000317494"/>
    </source>
</evidence>
<accession>A0A507D8J0</accession>
<evidence type="ECO:0000313" key="8">
    <source>
        <dbReference type="Proteomes" id="UP000320475"/>
    </source>
</evidence>
<dbReference type="InterPro" id="IPR025721">
    <property type="entry name" value="Exosome_cplx_N_dom"/>
</dbReference>
<dbReference type="Pfam" id="PF10447">
    <property type="entry name" value="EXOSC1"/>
    <property type="match status" value="1"/>
</dbReference>
<dbReference type="GO" id="GO:0006396">
    <property type="term" value="P:RNA processing"/>
    <property type="evidence" value="ECO:0007669"/>
    <property type="project" value="InterPro"/>
</dbReference>
<dbReference type="Proteomes" id="UP000317494">
    <property type="component" value="Unassembled WGS sequence"/>
</dbReference>
<dbReference type="GO" id="GO:0003723">
    <property type="term" value="F:RNA binding"/>
    <property type="evidence" value="ECO:0007669"/>
    <property type="project" value="InterPro"/>
</dbReference>
<dbReference type="Gene3D" id="2.40.50.140">
    <property type="entry name" value="Nucleic acid-binding proteins"/>
    <property type="match status" value="1"/>
</dbReference>
<evidence type="ECO:0000256" key="2">
    <source>
        <dbReference type="ARBA" id="ARBA00022490"/>
    </source>
</evidence>
<dbReference type="PANTHER" id="PTHR12686:SF8">
    <property type="entry name" value="EXOSOME COMPLEX COMPONENT CSL4"/>
    <property type="match status" value="1"/>
</dbReference>
<evidence type="ECO:0000313" key="6">
    <source>
        <dbReference type="EMBL" id="TPX47741.1"/>
    </source>
</evidence>
<dbReference type="InterPro" id="IPR012340">
    <property type="entry name" value="NA-bd_OB-fold"/>
</dbReference>
<dbReference type="GO" id="GO:0005730">
    <property type="term" value="C:nucleolus"/>
    <property type="evidence" value="ECO:0007669"/>
    <property type="project" value="UniProtKB-SubCell"/>
</dbReference>
<dbReference type="PANTHER" id="PTHR12686">
    <property type="entry name" value="3'-5' EXORIBONUCLEASE CSL4-RELATED"/>
    <property type="match status" value="1"/>
</dbReference>
<dbReference type="Proteomes" id="UP000320475">
    <property type="component" value="Unassembled WGS sequence"/>
</dbReference>
<evidence type="ECO:0000256" key="1">
    <source>
        <dbReference type="ARBA" id="ARBA00004604"/>
    </source>
</evidence>
<dbReference type="Pfam" id="PF14382">
    <property type="entry name" value="ECR1_N"/>
    <property type="match status" value="1"/>
</dbReference>
<evidence type="ECO:0000259" key="4">
    <source>
        <dbReference type="PROSITE" id="PS50126"/>
    </source>
</evidence>
<dbReference type="Gene3D" id="2.40.50.100">
    <property type="match status" value="1"/>
</dbReference>
<keyword evidence="7" id="KW-1185">Reference proteome</keyword>
<name>A0A507D8J0_9FUNG</name>
<dbReference type="AlphaFoldDB" id="A0A507D8J0"/>
<dbReference type="FunFam" id="2.40.50.140:FF:000198">
    <property type="entry name" value="Exosome complex component CSL4"/>
    <property type="match status" value="1"/>
</dbReference>
<dbReference type="InterPro" id="IPR019495">
    <property type="entry name" value="EXOSC1_C"/>
</dbReference>
<dbReference type="SUPFAM" id="SSF50249">
    <property type="entry name" value="Nucleic acid-binding proteins"/>
    <property type="match status" value="1"/>
</dbReference>
<dbReference type="OrthoDB" id="440760at2759"/>
<comment type="subcellular location">
    <subcellularLocation>
        <location evidence="1">Nucleus</location>
        <location evidence="1">Nucleolus</location>
    </subcellularLocation>
</comment>
<evidence type="ECO:0000256" key="3">
    <source>
        <dbReference type="ARBA" id="ARBA00022835"/>
    </source>
</evidence>
<reference evidence="7 8" key="1">
    <citation type="journal article" date="2019" name="Sci. Rep.">
        <title>Comparative genomics of chytrid fungi reveal insights into the obligate biotrophic and pathogenic lifestyle of Synchytrium endobioticum.</title>
        <authorList>
            <person name="van de Vossenberg B.T.L.H."/>
            <person name="Warris S."/>
            <person name="Nguyen H.D.T."/>
            <person name="van Gent-Pelzer M.P.E."/>
            <person name="Joly D.L."/>
            <person name="van de Geest H.C."/>
            <person name="Bonants P.J.M."/>
            <person name="Smith D.S."/>
            <person name="Levesque C.A."/>
            <person name="van der Lee T.A.J."/>
        </authorList>
    </citation>
    <scope>NUCLEOTIDE SEQUENCE [LARGE SCALE GENOMIC DNA]</scope>
    <source>
        <strain evidence="6 8">LEV6574</strain>
        <strain evidence="5 7">MB42</strain>
    </source>
</reference>
<dbReference type="SUPFAM" id="SSF110324">
    <property type="entry name" value="Ribosomal L27 protein-like"/>
    <property type="match status" value="1"/>
</dbReference>
<dbReference type="PROSITE" id="PS50126">
    <property type="entry name" value="S1"/>
    <property type="match status" value="1"/>
</dbReference>
<dbReference type="GO" id="GO:0005737">
    <property type="term" value="C:cytoplasm"/>
    <property type="evidence" value="ECO:0007669"/>
    <property type="project" value="TreeGrafter"/>
</dbReference>
<dbReference type="InterPro" id="IPR003029">
    <property type="entry name" value="S1_domain"/>
</dbReference>
<keyword evidence="2" id="KW-0963">Cytoplasm</keyword>
<feature type="domain" description="S1 motif" evidence="4">
    <location>
        <begin position="79"/>
        <end position="158"/>
    </location>
</feature>
<dbReference type="STRING" id="286115.A0A507D8J0"/>
<evidence type="ECO:0000313" key="5">
    <source>
        <dbReference type="EMBL" id="TPX47102.1"/>
    </source>
</evidence>
<protein>
    <recommendedName>
        <fullName evidence="4">S1 motif domain-containing protein</fullName>
    </recommendedName>
</protein>
<dbReference type="VEuPathDB" id="FungiDB:SeMB42_g03456"/>
<dbReference type="InterPro" id="IPR039771">
    <property type="entry name" value="Csl4"/>
</dbReference>
<gene>
    <name evidence="6" type="ORF">SeLEV6574_g02485</name>
    <name evidence="5" type="ORF">SeMB42_g03456</name>
</gene>
<dbReference type="CDD" id="cd05791">
    <property type="entry name" value="S1_CSL4"/>
    <property type="match status" value="1"/>
</dbReference>
<keyword evidence="3" id="KW-0271">Exosome</keyword>
<comment type="caution">
    <text evidence="6">The sequence shown here is derived from an EMBL/GenBank/DDBJ whole genome shotgun (WGS) entry which is preliminary data.</text>
</comment>
<dbReference type="EMBL" id="QEAN01000123">
    <property type="protein sequence ID" value="TPX47102.1"/>
    <property type="molecule type" value="Genomic_DNA"/>
</dbReference>
<proteinExistence type="predicted"/>
<organism evidence="6 8">
    <name type="scientific">Synchytrium endobioticum</name>
    <dbReference type="NCBI Taxonomy" id="286115"/>
    <lineage>
        <taxon>Eukaryota</taxon>
        <taxon>Fungi</taxon>
        <taxon>Fungi incertae sedis</taxon>
        <taxon>Chytridiomycota</taxon>
        <taxon>Chytridiomycota incertae sedis</taxon>
        <taxon>Chytridiomycetes</taxon>
        <taxon>Synchytriales</taxon>
        <taxon>Synchytriaceae</taxon>
        <taxon>Synchytrium</taxon>
    </lineage>
</organism>